<comment type="caution">
    <text evidence="2">The sequence shown here is derived from an EMBL/GenBank/DDBJ whole genome shotgun (WGS) entry which is preliminary data.</text>
</comment>
<feature type="compositionally biased region" description="Polar residues" evidence="1">
    <location>
        <begin position="15"/>
        <end position="29"/>
    </location>
</feature>
<sequence>MPSNEIEMTAMKSGDQLTSDARGSEAQSTARGKNSVYDFLYHDARRVASYLAQFQSYGSTQSVRATESVGRTSTRRTSASANIGVPGVAGGRTDLDIQNVDDEKDVAEHIYDPLWTNARTLLDFLAENDMVERDIQTARIGQFVLIRGTILLFDLAMLKGAWEKAPIQKLMKAGADPIPAGNRAERRANGVKSKSPSSQISDHIDLVLSLLSILPHSIQIKMITAGGGVWSTLDEASIVGRSGDLVLKHGAVIEGDWYMLGILDAQPYVADMRSEDGELFTEVFAKMAGTEVAQLAARLAPAARSVLGRPPLTWGVTPLLIFRDVNGEPADEAIEAPGA</sequence>
<feature type="region of interest" description="Disordered" evidence="1">
    <location>
        <begin position="178"/>
        <end position="198"/>
    </location>
</feature>
<reference evidence="2" key="1">
    <citation type="journal article" date="2014" name="Int. J. Syst. Evol. Microbiol.">
        <title>Complete genome sequence of Corynebacterium casei LMG S-19264T (=DSM 44701T), isolated from a smear-ripened cheese.</title>
        <authorList>
            <consortium name="US DOE Joint Genome Institute (JGI-PGF)"/>
            <person name="Walter F."/>
            <person name="Albersmeier A."/>
            <person name="Kalinowski J."/>
            <person name="Ruckert C."/>
        </authorList>
    </citation>
    <scope>NUCLEOTIDE SEQUENCE</scope>
    <source>
        <strain evidence="2">VKM B-2789</strain>
    </source>
</reference>
<proteinExistence type="predicted"/>
<gene>
    <name evidence="2" type="ORF">GCM10017653_47750</name>
</gene>
<dbReference type="Pfam" id="PF19952">
    <property type="entry name" value="DUF6414"/>
    <property type="match status" value="1"/>
</dbReference>
<reference evidence="2" key="2">
    <citation type="submission" date="2023-01" db="EMBL/GenBank/DDBJ databases">
        <authorList>
            <person name="Sun Q."/>
            <person name="Evtushenko L."/>
        </authorList>
    </citation>
    <scope>NUCLEOTIDE SEQUENCE</scope>
    <source>
        <strain evidence="2">VKM B-2789</strain>
    </source>
</reference>
<organism evidence="2 3">
    <name type="scientific">Ancylobacter defluvii</name>
    <dbReference type="NCBI Taxonomy" id="1282440"/>
    <lineage>
        <taxon>Bacteria</taxon>
        <taxon>Pseudomonadati</taxon>
        <taxon>Pseudomonadota</taxon>
        <taxon>Alphaproteobacteria</taxon>
        <taxon>Hyphomicrobiales</taxon>
        <taxon>Xanthobacteraceae</taxon>
        <taxon>Ancylobacter</taxon>
    </lineage>
</organism>
<accession>A0A9W6K2U2</accession>
<dbReference type="InterPro" id="IPR045633">
    <property type="entry name" value="DUF6414"/>
</dbReference>
<evidence type="ECO:0000313" key="2">
    <source>
        <dbReference type="EMBL" id="GLK86705.1"/>
    </source>
</evidence>
<name>A0A9W6K2U2_9HYPH</name>
<protein>
    <submittedName>
        <fullName evidence="2">Uncharacterized protein</fullName>
    </submittedName>
</protein>
<evidence type="ECO:0000313" key="3">
    <source>
        <dbReference type="Proteomes" id="UP001143330"/>
    </source>
</evidence>
<keyword evidence="3" id="KW-1185">Reference proteome</keyword>
<dbReference type="EMBL" id="BSFM01000021">
    <property type="protein sequence ID" value="GLK86705.1"/>
    <property type="molecule type" value="Genomic_DNA"/>
</dbReference>
<evidence type="ECO:0000256" key="1">
    <source>
        <dbReference type="SAM" id="MobiDB-lite"/>
    </source>
</evidence>
<dbReference type="Proteomes" id="UP001143330">
    <property type="component" value="Unassembled WGS sequence"/>
</dbReference>
<feature type="region of interest" description="Disordered" evidence="1">
    <location>
        <begin position="1"/>
        <end position="29"/>
    </location>
</feature>
<dbReference type="AlphaFoldDB" id="A0A9W6K2U2"/>